<protein>
    <submittedName>
        <fullName evidence="3">CLUMA_CG012684, isoform A</fullName>
    </submittedName>
</protein>
<evidence type="ECO:0000313" key="4">
    <source>
        <dbReference type="Proteomes" id="UP000183832"/>
    </source>
</evidence>
<dbReference type="Pfam" id="PF02197">
    <property type="entry name" value="RIIa"/>
    <property type="match status" value="1"/>
</dbReference>
<name>A0A1J1IGJ0_9DIPT</name>
<dbReference type="PROSITE" id="PS50096">
    <property type="entry name" value="IQ"/>
    <property type="match status" value="1"/>
</dbReference>
<reference evidence="3 4" key="1">
    <citation type="submission" date="2015-04" db="EMBL/GenBank/DDBJ databases">
        <authorList>
            <person name="Syromyatnikov M.Y."/>
            <person name="Popov V.N."/>
        </authorList>
    </citation>
    <scope>NUCLEOTIDE SEQUENCE [LARGE SCALE GENOMIC DNA]</scope>
</reference>
<dbReference type="OrthoDB" id="6161835at2759"/>
<dbReference type="CDD" id="cd23767">
    <property type="entry name" value="IQCD"/>
    <property type="match status" value="1"/>
</dbReference>
<dbReference type="EMBL" id="CVRI01000050">
    <property type="protein sequence ID" value="CRK99383.1"/>
    <property type="molecule type" value="Genomic_DNA"/>
</dbReference>
<dbReference type="Proteomes" id="UP000183832">
    <property type="component" value="Unassembled WGS sequence"/>
</dbReference>
<organism evidence="3 4">
    <name type="scientific">Clunio marinus</name>
    <dbReference type="NCBI Taxonomy" id="568069"/>
    <lineage>
        <taxon>Eukaryota</taxon>
        <taxon>Metazoa</taxon>
        <taxon>Ecdysozoa</taxon>
        <taxon>Arthropoda</taxon>
        <taxon>Hexapoda</taxon>
        <taxon>Insecta</taxon>
        <taxon>Pterygota</taxon>
        <taxon>Neoptera</taxon>
        <taxon>Endopterygota</taxon>
        <taxon>Diptera</taxon>
        <taxon>Nematocera</taxon>
        <taxon>Chironomoidea</taxon>
        <taxon>Chironomidae</taxon>
        <taxon>Clunio</taxon>
    </lineage>
</organism>
<dbReference type="SUPFAM" id="SSF47391">
    <property type="entry name" value="Dimerization-anchoring domain of cAMP-dependent PK regulatory subunit"/>
    <property type="match status" value="1"/>
</dbReference>
<dbReference type="PANTHER" id="PTHR10699">
    <property type="entry name" value="NEUROMODULIN"/>
    <property type="match status" value="1"/>
</dbReference>
<evidence type="ECO:0000259" key="2">
    <source>
        <dbReference type="SMART" id="SM00394"/>
    </source>
</evidence>
<sequence length="1204" mass="136733">MPIISPKIPSGLEELMKGLAKSVIKENPQNIYEFAAEYFENLLKKRDGPVDQSYKDFATYKVYRKNKSERFMIEKENLNDVIAYKRNLNSVNYDDSNVIQNKTKSTEEGIIVESNHSIQSTHKSFKTDTQESENNESIKKEKSIEVHSEAKTHVNDDIKNIVLDNDMEQAALKIQSTFREFKGRKEKRRKTLEGGKIGDKDEVDDETDDQGNDFNGSNFKIVEVEKEENPKIEKENLLNEGKSEADDVSKMIFDDDMEQAALKIQSTFRGENLGHKNSICNLQQANTKEFEIQERSYEDNSIAIQKSVDLETEAIKTLTEEEYKPEHDENTFQTNFLLEQQLQGNDKNSVVEVTEETFMEKNVSDTSALPDKNDMETKAETLNDIELLNITSEVPAVETVKQSSIDETVVVEDQKEVKALNIDSVKDKLEQAFNEVHDFFEAEKVTQTLNTHSRKEKIVQGLDEIESSIQDEKVAKTLKTKSEQYEAEQILEKVECFIEAEKVTETQHDFQKADVSVEVGKVTENIDTLQEINEAERTLTQVEESLETEEAPKTLNVQGDKDEIKQSLDKVNSSFEIEKNAETLHISPEQDLDEVNKSVAAEKYTETMNTQSKENNVAAHIEQETTHKSKNSSIKSFPDLECTIIKSSTESQELSKNLNISESLIDNLNSEAFINNQINNISENFDVVSSQDATIVDPEKSLESFDAENISIFATNISDSTNFPIEIQDSKIISDKVETSSEINGTEKVNIDEFIELENVISEDVKNKSYDENLLLINDNITTKETQNYSSKNKKEKLNVKDEFPVETFTVETKASEVIKLHDNVHSIGVSKNLEDNIDSNDIKKVDQTANVIIQENTDELQTNNKANAGDVKIDDVPVNEPICKKKLISLLEPDQDDDDEKKTITDKDNEILSNEIKYAKLEESLSGADIITGESFDEGDYYSQLINNESSTNEEASHLNQQSYDEASHKDTVLVTSSPDDEKNDINFIKDSNADQRIQTTSNEIQTYISEINVIKENVKDAIDVIASDNSNVIQKDIISQKEIINDHVFEPKLIVENPISEITASELIDLNKEIVNVNRDELEAIKDEILQPESEQSEIPDEKTNAPEDENVPIISMDEKSLPTENEKNVSPENEFNVKVDEPKVEDDVNDMIINENMENTTLKIEEDFSVHKVDNDILKQYSESEKDSEQHNKEIEAIRTV</sequence>
<dbReference type="Gene3D" id="1.20.890.10">
    <property type="entry name" value="cAMP-dependent protein kinase regulatory subunit, dimerization-anchoring domain"/>
    <property type="match status" value="1"/>
</dbReference>
<feature type="non-terminal residue" evidence="3">
    <location>
        <position position="1204"/>
    </location>
</feature>
<dbReference type="PANTHER" id="PTHR10699:SF11">
    <property type="entry name" value="IGLOO, ISOFORM A"/>
    <property type="match status" value="1"/>
</dbReference>
<evidence type="ECO:0000256" key="1">
    <source>
        <dbReference type="SAM" id="MobiDB-lite"/>
    </source>
</evidence>
<feature type="compositionally biased region" description="Acidic residues" evidence="1">
    <location>
        <begin position="201"/>
        <end position="211"/>
    </location>
</feature>
<feature type="region of interest" description="Disordered" evidence="1">
    <location>
        <begin position="1185"/>
        <end position="1204"/>
    </location>
</feature>
<feature type="region of interest" description="Disordered" evidence="1">
    <location>
        <begin position="1092"/>
        <end position="1111"/>
    </location>
</feature>
<dbReference type="AlphaFoldDB" id="A0A1J1IGJ0"/>
<feature type="region of interest" description="Disordered" evidence="1">
    <location>
        <begin position="117"/>
        <end position="142"/>
    </location>
</feature>
<dbReference type="GO" id="GO:0005516">
    <property type="term" value="F:calmodulin binding"/>
    <property type="evidence" value="ECO:0007669"/>
    <property type="project" value="TreeGrafter"/>
</dbReference>
<proteinExistence type="predicted"/>
<feature type="region of interest" description="Disordered" evidence="1">
    <location>
        <begin position="183"/>
        <end position="216"/>
    </location>
</feature>
<dbReference type="Gene3D" id="1.20.5.190">
    <property type="match status" value="1"/>
</dbReference>
<dbReference type="SMART" id="SM00394">
    <property type="entry name" value="RIIa"/>
    <property type="match status" value="1"/>
</dbReference>
<accession>A0A1J1IGJ0</accession>
<dbReference type="InterPro" id="IPR047579">
    <property type="entry name" value="DD_CABYR_SP17"/>
</dbReference>
<evidence type="ECO:0000313" key="3">
    <source>
        <dbReference type="EMBL" id="CRK99383.1"/>
    </source>
</evidence>
<feature type="domain" description="RIIa" evidence="2">
    <location>
        <begin position="10"/>
        <end position="47"/>
    </location>
</feature>
<feature type="compositionally biased region" description="Basic and acidic residues" evidence="1">
    <location>
        <begin position="191"/>
        <end position="200"/>
    </location>
</feature>
<dbReference type="CDD" id="cd12100">
    <property type="entry name" value="DD_CABYR_SP17"/>
    <property type="match status" value="1"/>
</dbReference>
<keyword evidence="4" id="KW-1185">Reference proteome</keyword>
<dbReference type="InterPro" id="IPR003117">
    <property type="entry name" value="cAMP_dep_PK_reg_su_I/II_a/b"/>
</dbReference>
<gene>
    <name evidence="3" type="ORF">CLUMA_CG012684</name>
</gene>